<feature type="domain" description="Flagellar basal-body/hook protein C-terminal" evidence="7">
    <location>
        <begin position="638"/>
        <end position="682"/>
    </location>
</feature>
<dbReference type="KEGG" id="njp:NEJAP_0688"/>
<name>A0A7R6SUR7_9GAMM</name>
<dbReference type="EMBL" id="AP014546">
    <property type="protein sequence ID" value="BBB28645.1"/>
    <property type="molecule type" value="Genomic_DNA"/>
</dbReference>
<comment type="similarity">
    <text evidence="2 5">Belongs to the flagella basal body rod proteins family.</text>
</comment>
<keyword evidence="10" id="KW-0966">Cell projection</keyword>
<dbReference type="NCBIfam" id="TIGR03506">
    <property type="entry name" value="FlgEFG_subfam"/>
    <property type="match status" value="2"/>
</dbReference>
<feature type="domain" description="Flagellar basal body rod protein N-terminal" evidence="6">
    <location>
        <begin position="4"/>
        <end position="34"/>
    </location>
</feature>
<dbReference type="AlphaFoldDB" id="A0A7R6SUR7"/>
<reference evidence="10 11" key="1">
    <citation type="journal article" date="2008" name="Int. J. Syst. Evol. Microbiol.">
        <title>Neptunomonas japonica sp. nov., an Osedax japonicus symbiont-like bacterium isolated from sediment adjacent to sperm whale carcasses off Kagoshima, Japan.</title>
        <authorList>
            <person name="Miyazaki M."/>
            <person name="Nogi Y."/>
            <person name="Fujiwara Y."/>
            <person name="Kawato M."/>
            <person name="Kubokawa K."/>
            <person name="Horikoshi K."/>
        </authorList>
    </citation>
    <scope>NUCLEOTIDE SEQUENCE [LARGE SCALE GENOMIC DNA]</scope>
    <source>
        <strain evidence="10 11">JAMM 1380</strain>
    </source>
</reference>
<dbReference type="InterPro" id="IPR010930">
    <property type="entry name" value="Flg_bb/hook_C_dom"/>
</dbReference>
<evidence type="ECO:0000256" key="1">
    <source>
        <dbReference type="ARBA" id="ARBA00004117"/>
    </source>
</evidence>
<dbReference type="InterPro" id="IPR019776">
    <property type="entry name" value="Flagellar_basal_body_rod_CS"/>
</dbReference>
<keyword evidence="10" id="KW-0969">Cilium</keyword>
<dbReference type="Pfam" id="PF07559">
    <property type="entry name" value="FlgE_D2"/>
    <property type="match status" value="2"/>
</dbReference>
<dbReference type="InterPro" id="IPR011491">
    <property type="entry name" value="FlgE_D2"/>
</dbReference>
<feature type="domain" description="Flagellar hook protein FlgE D2" evidence="8">
    <location>
        <begin position="453"/>
        <end position="564"/>
    </location>
</feature>
<accession>A0A7R6SUR7</accession>
<evidence type="ECO:0000259" key="6">
    <source>
        <dbReference type="Pfam" id="PF00460"/>
    </source>
</evidence>
<dbReference type="InterPro" id="IPR020013">
    <property type="entry name" value="Flagellar_FlgE/F/G"/>
</dbReference>
<dbReference type="PANTHER" id="PTHR30435:SF1">
    <property type="entry name" value="FLAGELLAR HOOK PROTEIN FLGE"/>
    <property type="match status" value="1"/>
</dbReference>
<dbReference type="SUPFAM" id="SSF117143">
    <property type="entry name" value="Flagellar hook protein flgE"/>
    <property type="match status" value="1"/>
</dbReference>
<dbReference type="RefSeq" id="WP_201349322.1">
    <property type="nucleotide sequence ID" value="NZ_AP014546.1"/>
</dbReference>
<dbReference type="Pfam" id="PF06429">
    <property type="entry name" value="Flg_bbr_C"/>
    <property type="match status" value="1"/>
</dbReference>
<feature type="domain" description="Flagellar hook protein FlgE/F/G-like D1" evidence="9">
    <location>
        <begin position="85"/>
        <end position="127"/>
    </location>
</feature>
<evidence type="ECO:0000259" key="8">
    <source>
        <dbReference type="Pfam" id="PF07559"/>
    </source>
</evidence>
<protein>
    <recommendedName>
        <fullName evidence="3 5">Flagellar hook protein FlgE</fullName>
    </recommendedName>
</protein>
<dbReference type="PROSITE" id="PS00588">
    <property type="entry name" value="FLAGELLA_BB_ROD"/>
    <property type="match status" value="1"/>
</dbReference>
<evidence type="ECO:0000256" key="4">
    <source>
        <dbReference type="ARBA" id="ARBA00023143"/>
    </source>
</evidence>
<evidence type="ECO:0000313" key="11">
    <source>
        <dbReference type="Proteomes" id="UP000595332"/>
    </source>
</evidence>
<evidence type="ECO:0000256" key="2">
    <source>
        <dbReference type="ARBA" id="ARBA00009677"/>
    </source>
</evidence>
<dbReference type="InterPro" id="IPR053967">
    <property type="entry name" value="LlgE_F_G-like_D1"/>
</dbReference>
<dbReference type="InterPro" id="IPR037058">
    <property type="entry name" value="Falgellar_hook_FlgE_sf"/>
</dbReference>
<proteinExistence type="inferred from homology"/>
<dbReference type="GO" id="GO:0009425">
    <property type="term" value="C:bacterial-type flagellum basal body"/>
    <property type="evidence" value="ECO:0007669"/>
    <property type="project" value="UniProtKB-SubCell"/>
</dbReference>
<comment type="function">
    <text evidence="5">A flexible structure which links the flagellar filament to the drive apparatus in the basal body.</text>
</comment>
<dbReference type="GO" id="GO:0009424">
    <property type="term" value="C:bacterial-type flagellum hook"/>
    <property type="evidence" value="ECO:0007669"/>
    <property type="project" value="TreeGrafter"/>
</dbReference>
<dbReference type="Pfam" id="PF00460">
    <property type="entry name" value="Flg_bb_rod"/>
    <property type="match status" value="1"/>
</dbReference>
<dbReference type="Pfam" id="PF22692">
    <property type="entry name" value="LlgE_F_G_D1"/>
    <property type="match status" value="1"/>
</dbReference>
<dbReference type="InterPro" id="IPR001444">
    <property type="entry name" value="Flag_bb_rod_N"/>
</dbReference>
<organism evidence="10 11">
    <name type="scientific">Neptunomonas japonica JAMM 1380</name>
    <dbReference type="NCBI Taxonomy" id="1441457"/>
    <lineage>
        <taxon>Bacteria</taxon>
        <taxon>Pseudomonadati</taxon>
        <taxon>Pseudomonadota</taxon>
        <taxon>Gammaproteobacteria</taxon>
        <taxon>Oceanospirillales</taxon>
        <taxon>Oceanospirillaceae</taxon>
        <taxon>Neptunomonas</taxon>
    </lineage>
</organism>
<keyword evidence="10" id="KW-0282">Flagellum</keyword>
<evidence type="ECO:0000259" key="7">
    <source>
        <dbReference type="Pfam" id="PF06429"/>
    </source>
</evidence>
<dbReference type="GO" id="GO:0005829">
    <property type="term" value="C:cytosol"/>
    <property type="evidence" value="ECO:0007669"/>
    <property type="project" value="TreeGrafter"/>
</dbReference>
<keyword evidence="11" id="KW-1185">Reference proteome</keyword>
<dbReference type="Gene3D" id="2.60.98.20">
    <property type="entry name" value="Flagellar hook protein FlgE"/>
    <property type="match status" value="2"/>
</dbReference>
<evidence type="ECO:0000256" key="3">
    <source>
        <dbReference type="ARBA" id="ARBA00019015"/>
    </source>
</evidence>
<dbReference type="PANTHER" id="PTHR30435">
    <property type="entry name" value="FLAGELLAR PROTEIN"/>
    <property type="match status" value="1"/>
</dbReference>
<evidence type="ECO:0000259" key="9">
    <source>
        <dbReference type="Pfam" id="PF22692"/>
    </source>
</evidence>
<gene>
    <name evidence="10" type="primary">flgE</name>
    <name evidence="10" type="ORF">NEJAP_0688</name>
</gene>
<dbReference type="InterPro" id="IPR037925">
    <property type="entry name" value="FlgE/F/G-like"/>
</dbReference>
<evidence type="ECO:0000256" key="5">
    <source>
        <dbReference type="RuleBase" id="RU362116"/>
    </source>
</evidence>
<feature type="domain" description="Flagellar hook protein FlgE D2" evidence="8">
    <location>
        <begin position="171"/>
        <end position="241"/>
    </location>
</feature>
<dbReference type="Proteomes" id="UP000595332">
    <property type="component" value="Chromosome"/>
</dbReference>
<keyword evidence="4 5" id="KW-0975">Bacterial flagellum</keyword>
<comment type="subcellular location">
    <subcellularLocation>
        <location evidence="1 5">Bacterial flagellum basal body</location>
    </subcellularLocation>
</comment>
<sequence>MAGFNIAVTGLKASSTMLDVAGNNIANSSTVGYKSSRTEFGDIYTASVVGSGSSNTPGSGVTVSNIAQDFSSGTLEFTNNNLDLAINGSGFFQLDDQQGGITYSRAGAFELDKEGYVVSKDGKRLQGYGLDDKENRLPIGDLAVTQKEYPPKATSDMDLAFNIDDREDSTTLLPNYDKDKAGSYTYSTTVRTFDSLGNEHTVKYNMVEQRPEQEYKKYITAPASDVLISGAPAITVALAVGVPTAAAGFAQVTTTAKGPTGNNQEIWRLQDPVLKDLQETDPRIFAVEYYPDGAGSGELKIITRADSLEFGDLVVTDNAATPASLVPTATDTTGFVSSNEKQYFEFNAANFPTNTFNIKIAGVDIDISTGTGGMSAELVALAIRDRESDIIEANPLIQSVSWDADQGTNGALRVEYKPEVTPGSLNSVSVGVFDDNVSQLFAADSVAGGALDAHFTEPGDNSYDGVYRVYAYLNGDEALDLGKANDPGNGSATEPGPILIKFDPTSGILSSVNGEEVRTGAAVPDLLIKGADPANPNNVITLNLAGSTQFASDSIIKASDQDGYPKGDLIGVSFSGTGDMIAAFSNGEELKIGVVAIASFENQAGLQPSGDTEWSATLASGGALMNPPGTGLNGLLRSAALEQSNVDLSAELVKLIEAQRNFQANSKTLETLNTVTQSILQI</sequence>
<dbReference type="GO" id="GO:0071978">
    <property type="term" value="P:bacterial-type flagellum-dependent swarming motility"/>
    <property type="evidence" value="ECO:0007669"/>
    <property type="project" value="TreeGrafter"/>
</dbReference>
<evidence type="ECO:0000313" key="10">
    <source>
        <dbReference type="EMBL" id="BBB28645.1"/>
    </source>
</evidence>